<dbReference type="KEGG" id="paur:FGL86_09780"/>
<dbReference type="RefSeq" id="WP_147184389.1">
    <property type="nucleotide sequence ID" value="NZ_CP042382.1"/>
</dbReference>
<dbReference type="AlphaFoldDB" id="A0A5B8STT3"/>
<dbReference type="EMBL" id="CP042382">
    <property type="protein sequence ID" value="QEA39337.1"/>
    <property type="molecule type" value="Genomic_DNA"/>
</dbReference>
<dbReference type="Proteomes" id="UP000321272">
    <property type="component" value="Chromosome"/>
</dbReference>
<proteinExistence type="predicted"/>
<evidence type="ECO:0000313" key="1">
    <source>
        <dbReference type="EMBL" id="QEA39337.1"/>
    </source>
</evidence>
<name>A0A5B8STT3_9GAMM</name>
<reference evidence="1 2" key="1">
    <citation type="submission" date="2019-06" db="EMBL/GenBank/DDBJ databases">
        <title>Genome analyses of bacteria isolated from kimchi.</title>
        <authorList>
            <person name="Lee S."/>
            <person name="Ahn S."/>
            <person name="Roh S."/>
        </authorList>
    </citation>
    <scope>NUCLEOTIDE SEQUENCE [LARGE SCALE GENOMIC DNA]</scope>
    <source>
        <strain evidence="1 2">CBA4606</strain>
    </source>
</reference>
<dbReference type="OrthoDB" id="7057152at2"/>
<protein>
    <submittedName>
        <fullName evidence="1">Uncharacterized protein</fullName>
    </submittedName>
</protein>
<sequence length="292" mass="32285">MTIVAAMKFSDRICVLSDTMITDHGNTRHNIIPGRLKSIVINEWLTISYAGLSTQAMDAVRELYRDDNLTTAIAIDHLINVSGAYGGELDFILCSHENETRLVKVSNGKIFEGGSAYWIGNGQAAAELSNIPMPDSKYEDLPDYIAPKEMIFKNTFHRFMRTNRCEGVGGAIIDCLCSPYGHCYITHASAFSWDTIILGKDDPTKREALNKTGMYHYEYNVCSTSARGQAIVGFYLGQAGIGFIYDPVHDDEAMRVENINTSEFSYLVEDAGKVLANSRKNNKIQPTPIGAG</sequence>
<organism evidence="1 2">
    <name type="scientific">Pistricoccus aurantiacus</name>
    <dbReference type="NCBI Taxonomy" id="1883414"/>
    <lineage>
        <taxon>Bacteria</taxon>
        <taxon>Pseudomonadati</taxon>
        <taxon>Pseudomonadota</taxon>
        <taxon>Gammaproteobacteria</taxon>
        <taxon>Oceanospirillales</taxon>
        <taxon>Halomonadaceae</taxon>
        <taxon>Pistricoccus</taxon>
    </lineage>
</organism>
<keyword evidence="2" id="KW-1185">Reference proteome</keyword>
<accession>A0A5B8STT3</accession>
<evidence type="ECO:0000313" key="2">
    <source>
        <dbReference type="Proteomes" id="UP000321272"/>
    </source>
</evidence>
<gene>
    <name evidence="1" type="ORF">FGL86_09780</name>
</gene>